<dbReference type="AlphaFoldDB" id="A0A8B6DCU2"/>
<keyword evidence="1" id="KW-0479">Metal-binding</keyword>
<feature type="coiled-coil region" evidence="2">
    <location>
        <begin position="304"/>
        <end position="338"/>
    </location>
</feature>
<evidence type="ECO:0000256" key="1">
    <source>
        <dbReference type="PROSITE-ProRule" id="PRU00047"/>
    </source>
</evidence>
<dbReference type="GO" id="GO:0099518">
    <property type="term" value="P:vesicle cytoskeletal trafficking"/>
    <property type="evidence" value="ECO:0007669"/>
    <property type="project" value="TreeGrafter"/>
</dbReference>
<feature type="domain" description="CCHC-type" evidence="4">
    <location>
        <begin position="41"/>
        <end position="54"/>
    </location>
</feature>
<accession>A0A8B6DCU2</accession>
<keyword evidence="1" id="KW-0863">Zinc-finger</keyword>
<dbReference type="OrthoDB" id="10423814at2759"/>
<keyword evidence="2" id="KW-0175">Coiled coil</keyword>
<reference evidence="5" key="1">
    <citation type="submission" date="2018-11" db="EMBL/GenBank/DDBJ databases">
        <authorList>
            <person name="Alioto T."/>
            <person name="Alioto T."/>
        </authorList>
    </citation>
    <scope>NUCLEOTIDE SEQUENCE</scope>
</reference>
<dbReference type="GO" id="GO:0008270">
    <property type="term" value="F:zinc ion binding"/>
    <property type="evidence" value="ECO:0007669"/>
    <property type="project" value="UniProtKB-KW"/>
</dbReference>
<dbReference type="GO" id="GO:0003676">
    <property type="term" value="F:nucleic acid binding"/>
    <property type="evidence" value="ECO:0007669"/>
    <property type="project" value="InterPro"/>
</dbReference>
<feature type="region of interest" description="Disordered" evidence="3">
    <location>
        <begin position="66"/>
        <end position="88"/>
    </location>
</feature>
<dbReference type="InterPro" id="IPR001878">
    <property type="entry name" value="Znf_CCHC"/>
</dbReference>
<protein>
    <recommendedName>
        <fullName evidence="4">CCHC-type domain-containing protein</fullName>
    </recommendedName>
</protein>
<dbReference type="PANTHER" id="PTHR18911:SF5">
    <property type="entry name" value="COILED-COIL DOMAIN-CONTAINING PROTEIN 186"/>
    <property type="match status" value="1"/>
</dbReference>
<dbReference type="GO" id="GO:0031267">
    <property type="term" value="F:small GTPase binding"/>
    <property type="evidence" value="ECO:0007669"/>
    <property type="project" value="TreeGrafter"/>
</dbReference>
<comment type="caution">
    <text evidence="5">The sequence shown here is derived from an EMBL/GenBank/DDBJ whole genome shotgun (WGS) entry which is preliminary data.</text>
</comment>
<dbReference type="InterPro" id="IPR038830">
    <property type="entry name" value="CCDC186"/>
</dbReference>
<feature type="compositionally biased region" description="Basic and acidic residues" evidence="3">
    <location>
        <begin position="78"/>
        <end position="88"/>
    </location>
</feature>
<evidence type="ECO:0000256" key="3">
    <source>
        <dbReference type="SAM" id="MobiDB-lite"/>
    </source>
</evidence>
<dbReference type="Proteomes" id="UP000596742">
    <property type="component" value="Unassembled WGS sequence"/>
</dbReference>
<dbReference type="GO" id="GO:0005802">
    <property type="term" value="C:trans-Golgi network"/>
    <property type="evidence" value="ECO:0007669"/>
    <property type="project" value="TreeGrafter"/>
</dbReference>
<dbReference type="PROSITE" id="PS50158">
    <property type="entry name" value="ZF_CCHC"/>
    <property type="match status" value="1"/>
</dbReference>
<dbReference type="EMBL" id="UYJE01003160">
    <property type="protein sequence ID" value="VDI17006.1"/>
    <property type="molecule type" value="Genomic_DNA"/>
</dbReference>
<evidence type="ECO:0000313" key="5">
    <source>
        <dbReference type="EMBL" id="VDI17006.1"/>
    </source>
</evidence>
<sequence>MDYNLRPQWQYWNFNTSQRHLCGKCGLYHRQGTCYAFKKMCYQCGRKGHYARMCFTQFQAARPTGSKQVTYHKRKSNRKQERDHERMDKFKQKRKVLQEMPFSSIRNGAFINSIDTTQCLKTELQKMKGKLNQEKTKSDKEIKELKEKLICKEEETFQYKEVTKTFQEQVEICESINRQLRQKLEKNPTTYDFEIVKGQRNQVLKENRKLLKELSAAKQRSNVGHVGLTQPNRGSNLRYRNNQQNHHQPMHSNQNVYSLADIKDKMKDVVQQTLESIGPDNISCDFQQNKNDEYQEEDAASCSTQETKANLEKIILRLKEAKEETEQIRRNCQEIIKTYQESEEIKSNSPNQQVKKNRLNFYFRRQKIKTKKSYIQEL</sequence>
<feature type="coiled-coil region" evidence="2">
    <location>
        <begin position="128"/>
        <end position="155"/>
    </location>
</feature>
<proteinExistence type="predicted"/>
<gene>
    <name evidence="5" type="ORF">MGAL_10B010095</name>
</gene>
<keyword evidence="6" id="KW-1185">Reference proteome</keyword>
<name>A0A8B6DCU2_MYTGA</name>
<evidence type="ECO:0000259" key="4">
    <source>
        <dbReference type="PROSITE" id="PS50158"/>
    </source>
</evidence>
<evidence type="ECO:0000256" key="2">
    <source>
        <dbReference type="SAM" id="Coils"/>
    </source>
</evidence>
<dbReference type="PANTHER" id="PTHR18911">
    <property type="entry name" value="CTCL TUMOR ANTIGEN HD-CL-01"/>
    <property type="match status" value="1"/>
</dbReference>
<organism evidence="5 6">
    <name type="scientific">Mytilus galloprovincialis</name>
    <name type="common">Mediterranean mussel</name>
    <dbReference type="NCBI Taxonomy" id="29158"/>
    <lineage>
        <taxon>Eukaryota</taxon>
        <taxon>Metazoa</taxon>
        <taxon>Spiralia</taxon>
        <taxon>Lophotrochozoa</taxon>
        <taxon>Mollusca</taxon>
        <taxon>Bivalvia</taxon>
        <taxon>Autobranchia</taxon>
        <taxon>Pteriomorphia</taxon>
        <taxon>Mytilida</taxon>
        <taxon>Mytiloidea</taxon>
        <taxon>Mytilidae</taxon>
        <taxon>Mytilinae</taxon>
        <taxon>Mytilus</taxon>
    </lineage>
</organism>
<evidence type="ECO:0000313" key="6">
    <source>
        <dbReference type="Proteomes" id="UP000596742"/>
    </source>
</evidence>
<keyword evidence="1" id="KW-0862">Zinc</keyword>